<dbReference type="EMBL" id="JAMKFB020000308">
    <property type="protein sequence ID" value="KAL0149979.1"/>
    <property type="molecule type" value="Genomic_DNA"/>
</dbReference>
<comment type="caution">
    <text evidence="3">The sequence shown here is derived from an EMBL/GenBank/DDBJ whole genome shotgun (WGS) entry which is preliminary data.</text>
</comment>
<evidence type="ECO:0000313" key="4">
    <source>
        <dbReference type="Proteomes" id="UP001529510"/>
    </source>
</evidence>
<keyword evidence="4" id="KW-1185">Reference proteome</keyword>
<evidence type="ECO:0000256" key="2">
    <source>
        <dbReference type="SAM" id="Phobius"/>
    </source>
</evidence>
<reference evidence="3 4" key="1">
    <citation type="submission" date="2024-05" db="EMBL/GenBank/DDBJ databases">
        <title>Genome sequencing and assembly of Indian major carp, Cirrhinus mrigala (Hamilton, 1822).</title>
        <authorList>
            <person name="Mohindra V."/>
            <person name="Chowdhury L.M."/>
            <person name="Lal K."/>
            <person name="Jena J.K."/>
        </authorList>
    </citation>
    <scope>NUCLEOTIDE SEQUENCE [LARGE SCALE GENOMIC DNA]</scope>
    <source>
        <strain evidence="3">CM1030</strain>
        <tissue evidence="3">Blood</tissue>
    </source>
</reference>
<comment type="similarity">
    <text evidence="1">Belongs to the apolipoprotein L family.</text>
</comment>
<dbReference type="PANTHER" id="PTHR14096">
    <property type="entry name" value="APOLIPOPROTEIN L"/>
    <property type="match status" value="1"/>
</dbReference>
<dbReference type="Pfam" id="PF05461">
    <property type="entry name" value="ApoL"/>
    <property type="match status" value="1"/>
</dbReference>
<keyword evidence="2" id="KW-0812">Transmembrane</keyword>
<dbReference type="PANTHER" id="PTHR14096:SF57">
    <property type="entry name" value="APOLIPOPROTEIN L4"/>
    <property type="match status" value="1"/>
</dbReference>
<feature type="transmembrane region" description="Helical" evidence="2">
    <location>
        <begin position="55"/>
        <end position="77"/>
    </location>
</feature>
<proteinExistence type="inferred from homology"/>
<feature type="non-terminal residue" evidence="3">
    <location>
        <position position="1"/>
    </location>
</feature>
<evidence type="ECO:0000256" key="1">
    <source>
        <dbReference type="ARBA" id="ARBA00010090"/>
    </source>
</evidence>
<organism evidence="3 4">
    <name type="scientific">Cirrhinus mrigala</name>
    <name type="common">Mrigala</name>
    <dbReference type="NCBI Taxonomy" id="683832"/>
    <lineage>
        <taxon>Eukaryota</taxon>
        <taxon>Metazoa</taxon>
        <taxon>Chordata</taxon>
        <taxon>Craniata</taxon>
        <taxon>Vertebrata</taxon>
        <taxon>Euteleostomi</taxon>
        <taxon>Actinopterygii</taxon>
        <taxon>Neopterygii</taxon>
        <taxon>Teleostei</taxon>
        <taxon>Ostariophysi</taxon>
        <taxon>Cypriniformes</taxon>
        <taxon>Cyprinidae</taxon>
        <taxon>Labeoninae</taxon>
        <taxon>Labeonini</taxon>
        <taxon>Cirrhinus</taxon>
    </lineage>
</organism>
<sequence>MDEHTRLAFLFQEDAQKFIDVFSKRCSRMRQLLSDLEETALGLDSMKMGASISTVTGSSVGIIGGVLSIAGIILAFFTAGASLVCTAAGAGLGAISAVNTIVTGITETQVNSHHEHKAQSYLKSYKDDMIKIEDCLKEAANRERPLVQPSGADAKTILTGLGEGFKETLNGMSVAEAYKLYKSEKATKAVTEIELKELSTARDVPQVAKYLSSTEKLAKASSAPGQFCGNLSWRPGRKCTTLYA</sequence>
<keyword evidence="2" id="KW-0472">Membrane</keyword>
<gene>
    <name evidence="3" type="ORF">M9458_054638</name>
</gene>
<dbReference type="AlphaFoldDB" id="A0ABD0MM20"/>
<accession>A0ABD0MM20</accession>
<protein>
    <submittedName>
        <fullName evidence="3">Uncharacterized protein</fullName>
    </submittedName>
</protein>
<evidence type="ECO:0000313" key="3">
    <source>
        <dbReference type="EMBL" id="KAL0149979.1"/>
    </source>
</evidence>
<name>A0ABD0MM20_CIRMR</name>
<dbReference type="InterPro" id="IPR008405">
    <property type="entry name" value="ApoL"/>
</dbReference>
<dbReference type="Proteomes" id="UP001529510">
    <property type="component" value="Unassembled WGS sequence"/>
</dbReference>
<keyword evidence="2" id="KW-1133">Transmembrane helix</keyword>